<feature type="transmembrane region" description="Helical" evidence="1">
    <location>
        <begin position="227"/>
        <end position="244"/>
    </location>
</feature>
<feature type="transmembrane region" description="Helical" evidence="1">
    <location>
        <begin position="292"/>
        <end position="312"/>
    </location>
</feature>
<comment type="caution">
    <text evidence="3">The sequence shown here is derived from an EMBL/GenBank/DDBJ whole genome shotgun (WGS) entry which is preliminary data.</text>
</comment>
<feature type="transmembrane region" description="Helical" evidence="1">
    <location>
        <begin position="199"/>
        <end position="220"/>
    </location>
</feature>
<dbReference type="InterPro" id="IPR002656">
    <property type="entry name" value="Acyl_transf_3_dom"/>
</dbReference>
<evidence type="ECO:0000256" key="1">
    <source>
        <dbReference type="SAM" id="Phobius"/>
    </source>
</evidence>
<dbReference type="GO" id="GO:0016020">
    <property type="term" value="C:membrane"/>
    <property type="evidence" value="ECO:0007669"/>
    <property type="project" value="TreeGrafter"/>
</dbReference>
<evidence type="ECO:0000259" key="2">
    <source>
        <dbReference type="Pfam" id="PF01757"/>
    </source>
</evidence>
<name>A0A7Z6UL47_PSESF</name>
<protein>
    <recommendedName>
        <fullName evidence="2">Acyltransferase 3 domain-containing protein</fullName>
    </recommendedName>
</protein>
<sequence length="377" mass="42473">MSQVRRKRLDGIESLRAYAAVSIVLFHLAHSGGALLPESLSFISSHFGMGVPLFFVLSGFSMAYGYFGRLSGDSVMRGYFVRRFARIAPFFYVMIVFQLAVLYFINGITHSPLDVLLHATFVFNFIPHLTEGIVPASWTIGVEMVFYALFPLFIMLCTNIWRSAAVVALSTVVATKFNIDVRPFENQISSFLYHNFVVQLPYFLWGILFFHIQQAIVVRLEERHHRHLCWVLIAFGFFGVWHLYTNTTMYIFFAMQGLRTTWDTLWSIPLGSICLAMALHPSRILSNHVTQYLGKVSFSLYLVHPTVLYGFGQVGLYKWLYALVPGSLAAGYALSFAFSLGVIAAISAVTYRFIEVPGMNWGKKMATRQSPVAAAAA</sequence>
<feature type="transmembrane region" description="Helical" evidence="1">
    <location>
        <begin position="264"/>
        <end position="280"/>
    </location>
</feature>
<gene>
    <name evidence="3" type="ORF">ALP83_00977</name>
</gene>
<reference evidence="3 4" key="1">
    <citation type="submission" date="2018-08" db="EMBL/GenBank/DDBJ databases">
        <title>Recombination of ecologically and evolutionarily significant loci maintains genetic cohesion in the Pseudomonas syringae species complex.</title>
        <authorList>
            <person name="Dillon M."/>
            <person name="Thakur S."/>
            <person name="Almeida R.N.D."/>
            <person name="Weir B.S."/>
            <person name="Guttman D.S."/>
        </authorList>
    </citation>
    <scope>NUCLEOTIDE SEQUENCE [LARGE SCALE GENOMIC DNA]</scope>
    <source>
        <strain evidence="3 4">ICMP 19198</strain>
    </source>
</reference>
<feature type="transmembrane region" description="Helical" evidence="1">
    <location>
        <begin position="133"/>
        <end position="153"/>
    </location>
</feature>
<feature type="domain" description="Acyltransferase 3" evidence="2">
    <location>
        <begin position="10"/>
        <end position="340"/>
    </location>
</feature>
<accession>A0A7Z6UL47</accession>
<keyword evidence="1" id="KW-1133">Transmembrane helix</keyword>
<keyword evidence="1" id="KW-0472">Membrane</keyword>
<evidence type="ECO:0000313" key="4">
    <source>
        <dbReference type="Proteomes" id="UP000281806"/>
    </source>
</evidence>
<proteinExistence type="predicted"/>
<dbReference type="GO" id="GO:0000271">
    <property type="term" value="P:polysaccharide biosynthetic process"/>
    <property type="evidence" value="ECO:0007669"/>
    <property type="project" value="TreeGrafter"/>
</dbReference>
<feature type="transmembrane region" description="Helical" evidence="1">
    <location>
        <begin position="160"/>
        <end position="179"/>
    </location>
</feature>
<dbReference type="Proteomes" id="UP000281806">
    <property type="component" value="Unassembled WGS sequence"/>
</dbReference>
<feature type="transmembrane region" description="Helical" evidence="1">
    <location>
        <begin position="87"/>
        <end position="105"/>
    </location>
</feature>
<dbReference type="PANTHER" id="PTHR23028">
    <property type="entry name" value="ACETYLTRANSFERASE"/>
    <property type="match status" value="1"/>
</dbReference>
<dbReference type="EMBL" id="RBRZ01000017">
    <property type="protein sequence ID" value="RMR61476.1"/>
    <property type="molecule type" value="Genomic_DNA"/>
</dbReference>
<dbReference type="GO" id="GO:0016747">
    <property type="term" value="F:acyltransferase activity, transferring groups other than amino-acyl groups"/>
    <property type="evidence" value="ECO:0007669"/>
    <property type="project" value="InterPro"/>
</dbReference>
<dbReference type="AlphaFoldDB" id="A0A7Z6UL47"/>
<feature type="transmembrane region" description="Helical" evidence="1">
    <location>
        <begin position="332"/>
        <end position="354"/>
    </location>
</feature>
<dbReference type="InterPro" id="IPR050879">
    <property type="entry name" value="Acyltransferase_3"/>
</dbReference>
<organism evidence="3 4">
    <name type="scientific">Pseudomonas syringae pv. actinidiae</name>
    <dbReference type="NCBI Taxonomy" id="103796"/>
    <lineage>
        <taxon>Bacteria</taxon>
        <taxon>Pseudomonadati</taxon>
        <taxon>Pseudomonadota</taxon>
        <taxon>Gammaproteobacteria</taxon>
        <taxon>Pseudomonadales</taxon>
        <taxon>Pseudomonadaceae</taxon>
        <taxon>Pseudomonas</taxon>
        <taxon>Pseudomonas syringae</taxon>
    </lineage>
</organism>
<dbReference type="Pfam" id="PF01757">
    <property type="entry name" value="Acyl_transf_3"/>
    <property type="match status" value="1"/>
</dbReference>
<dbReference type="PANTHER" id="PTHR23028:SF53">
    <property type="entry name" value="ACYL_TRANSF_3 DOMAIN-CONTAINING PROTEIN"/>
    <property type="match status" value="1"/>
</dbReference>
<evidence type="ECO:0000313" key="3">
    <source>
        <dbReference type="EMBL" id="RMR61476.1"/>
    </source>
</evidence>
<dbReference type="RefSeq" id="WP_193600938.1">
    <property type="nucleotide sequence ID" value="NZ_RBRZ01000017.1"/>
</dbReference>
<keyword evidence="1" id="KW-0812">Transmembrane</keyword>
<feature type="transmembrane region" description="Helical" evidence="1">
    <location>
        <begin position="15"/>
        <end position="35"/>
    </location>
</feature>
<feature type="transmembrane region" description="Helical" evidence="1">
    <location>
        <begin position="47"/>
        <end position="67"/>
    </location>
</feature>